<dbReference type="InterPro" id="IPR036188">
    <property type="entry name" value="FAD/NAD-bd_sf"/>
</dbReference>
<dbReference type="EMBL" id="CAEZYQ010000013">
    <property type="protein sequence ID" value="CAB4748831.1"/>
    <property type="molecule type" value="Genomic_DNA"/>
</dbReference>
<sequence length="424" mass="44449">MSAGPGPAAEVDVAVVGAGLAGLRCARVLADAGLHVEVLEAADRVGGRMRTDEVDGHLLDRGFQLLNPAYPAVRRWVDVPALGLQPFPAGVAAATERGTVRLGDPRRAPGLLAPSALTGARRLREVVPLLRWVAPLLRPRAQGLAERLRATRPTRSLRAALDDLGARGDLRRVLEAFLSGVVLDREGATDERVALLLVRSFLDGSPSLPAGGMQALPAQLAQDLTVHLDTPVEVLEPGGLRTAAGSVRARAVVVATDQLASATLLDRAPGTDRGVVTHWWSAEVGSLPATGGLLHVDARPRPTGPVANTAVVSQAAPSYSPDGRALVQASVVLDHRGVVPEATVRRHAAELLGTSAAGWQELARHEVPHALPSATPPHDLRRPTRVRPGLHVCGDHRDTPSIQGALVSGDRAARAVLAELRAAR</sequence>
<dbReference type="PRINTS" id="PR00419">
    <property type="entry name" value="ADXRDTASE"/>
</dbReference>
<dbReference type="Gene3D" id="3.50.50.60">
    <property type="entry name" value="FAD/NAD(P)-binding domain"/>
    <property type="match status" value="1"/>
</dbReference>
<accession>A0A6J6TN40</accession>
<feature type="domain" description="Amine oxidase" evidence="1">
    <location>
        <begin position="20"/>
        <end position="417"/>
    </location>
</feature>
<proteinExistence type="predicted"/>
<dbReference type="InterPro" id="IPR002937">
    <property type="entry name" value="Amino_oxidase"/>
</dbReference>
<dbReference type="GO" id="GO:0016491">
    <property type="term" value="F:oxidoreductase activity"/>
    <property type="evidence" value="ECO:0007669"/>
    <property type="project" value="InterPro"/>
</dbReference>
<gene>
    <name evidence="2" type="ORF">UFOPK2761_01839</name>
</gene>
<evidence type="ECO:0000313" key="2">
    <source>
        <dbReference type="EMBL" id="CAB4748831.1"/>
    </source>
</evidence>
<protein>
    <submittedName>
        <fullName evidence="2">Unannotated protein</fullName>
    </submittedName>
</protein>
<dbReference type="Pfam" id="PF01593">
    <property type="entry name" value="Amino_oxidase"/>
    <property type="match status" value="1"/>
</dbReference>
<dbReference type="SUPFAM" id="SSF51905">
    <property type="entry name" value="FAD/NAD(P)-binding domain"/>
    <property type="match status" value="1"/>
</dbReference>
<dbReference type="PANTHER" id="PTHR42841">
    <property type="entry name" value="AMINE OXIDASE"/>
    <property type="match status" value="1"/>
</dbReference>
<dbReference type="AlphaFoldDB" id="A0A6J6TN40"/>
<reference evidence="2" key="1">
    <citation type="submission" date="2020-05" db="EMBL/GenBank/DDBJ databases">
        <authorList>
            <person name="Chiriac C."/>
            <person name="Salcher M."/>
            <person name="Ghai R."/>
            <person name="Kavagutti S V."/>
        </authorList>
    </citation>
    <scope>NUCLEOTIDE SEQUENCE</scope>
</reference>
<organism evidence="2">
    <name type="scientific">freshwater metagenome</name>
    <dbReference type="NCBI Taxonomy" id="449393"/>
    <lineage>
        <taxon>unclassified sequences</taxon>
        <taxon>metagenomes</taxon>
        <taxon>ecological metagenomes</taxon>
    </lineage>
</organism>
<name>A0A6J6TN40_9ZZZZ</name>
<evidence type="ECO:0000259" key="1">
    <source>
        <dbReference type="Pfam" id="PF01593"/>
    </source>
</evidence>